<accession>A0A2H0XU46</accession>
<sequence length="404" mass="45721">MIYPGESVSRTPLGHPATALKQGVKSQQVSERLELIALEGEGAIRAGRAQFTKCQARILFLFDKFEGIESHSLPTRFLTTPSLPKYLDNLETLTEEYLQIQPIQLNEKRRERLESRLLQELDRLDQSYTAASPEQQELPLEQRLSNQLRSLPLHNELKEAAVSALVYLVNNGLGLIANNYLKALLASDTLPHELAGTISELQTLQLIAAKGNLEILGSNINIKRQRDGIEIEFFDIVARDKNTQKLVLIEVKNNNNYSLGDFIYQFFGLGGLRIKTICQVEPLLHPENFQFPESLGLAKEIASGNFEVRVVTYSRQSDLKEMYGQGFVIRRLINHFLLPTTQISPSSKTDGDLTQAERNRELTSLRDTIRRENPLLASQVTVRFELLRWQQKQSQAMPLQSVAA</sequence>
<reference evidence="1 2" key="1">
    <citation type="submission" date="2017-09" db="EMBL/GenBank/DDBJ databases">
        <title>Depth-based differentiation of microbial function through sediment-hosted aquifers and enrichment of novel symbionts in the deep terrestrial subsurface.</title>
        <authorList>
            <person name="Probst A.J."/>
            <person name="Ladd B."/>
            <person name="Jarett J.K."/>
            <person name="Geller-Mcgrath D.E."/>
            <person name="Sieber C.M."/>
            <person name="Emerson J.B."/>
            <person name="Anantharaman K."/>
            <person name="Thomas B.C."/>
            <person name="Malmstrom R."/>
            <person name="Stieglmeier M."/>
            <person name="Klingl A."/>
            <person name="Woyke T."/>
            <person name="Ryan C.M."/>
            <person name="Banfield J.F."/>
        </authorList>
    </citation>
    <scope>NUCLEOTIDE SEQUENCE [LARGE SCALE GENOMIC DNA]</scope>
    <source>
        <strain evidence="1">CG08_land_8_20_14_0_20_45_16</strain>
    </source>
</reference>
<gene>
    <name evidence="1" type="ORF">COT42_08065</name>
</gene>
<proteinExistence type="predicted"/>
<comment type="caution">
    <text evidence="1">The sequence shown here is derived from an EMBL/GenBank/DDBJ whole genome shotgun (WGS) entry which is preliminary data.</text>
</comment>
<evidence type="ECO:0000313" key="2">
    <source>
        <dbReference type="Proteomes" id="UP000231343"/>
    </source>
</evidence>
<dbReference type="EMBL" id="PEYM01000132">
    <property type="protein sequence ID" value="PIS28432.1"/>
    <property type="molecule type" value="Genomic_DNA"/>
</dbReference>
<evidence type="ECO:0000313" key="1">
    <source>
        <dbReference type="EMBL" id="PIS28432.1"/>
    </source>
</evidence>
<dbReference type="AlphaFoldDB" id="A0A2H0XU46"/>
<name>A0A2H0XU46_UNCSA</name>
<organism evidence="1 2">
    <name type="scientific">Candidatus Saganbacteria bacterium CG08_land_8_20_14_0_20_45_16</name>
    <dbReference type="NCBI Taxonomy" id="2014293"/>
    <lineage>
        <taxon>Bacteria</taxon>
        <taxon>Bacillati</taxon>
        <taxon>Saganbacteria</taxon>
    </lineage>
</organism>
<dbReference type="Proteomes" id="UP000231343">
    <property type="component" value="Unassembled WGS sequence"/>
</dbReference>
<protein>
    <submittedName>
        <fullName evidence="1">Uncharacterized protein</fullName>
    </submittedName>
</protein>